<accession>A0ABT1D468</accession>
<dbReference type="InterPro" id="IPR036068">
    <property type="entry name" value="Nicotinate_pribotase-like_C"/>
</dbReference>
<evidence type="ECO:0000256" key="2">
    <source>
        <dbReference type="ARBA" id="ARBA00019205"/>
    </source>
</evidence>
<feature type="domain" description="Quinolinate phosphoribosyl transferase N-terminal" evidence="7">
    <location>
        <begin position="22"/>
        <end position="106"/>
    </location>
</feature>
<dbReference type="Pfam" id="PF01729">
    <property type="entry name" value="QRPTase_C"/>
    <property type="match status" value="1"/>
</dbReference>
<dbReference type="InterPro" id="IPR002638">
    <property type="entry name" value="Quinolinate_PRibosylTrfase_C"/>
</dbReference>
<comment type="caution">
    <text evidence="8">The sequence shown here is derived from an EMBL/GenBank/DDBJ whole genome shotgun (WGS) entry which is preliminary data.</text>
</comment>
<dbReference type="InterPro" id="IPR006242">
    <property type="entry name" value="ModD"/>
</dbReference>
<evidence type="ECO:0000313" key="8">
    <source>
        <dbReference type="EMBL" id="MCO6416723.1"/>
    </source>
</evidence>
<proteinExistence type="inferred from homology"/>
<dbReference type="PANTHER" id="PTHR32179:SF4">
    <property type="entry name" value="PYROPHOSPHORYLASE MODD-RELATED"/>
    <property type="match status" value="1"/>
</dbReference>
<protein>
    <recommendedName>
        <fullName evidence="2">Putative pyrophosphorylase ModD</fullName>
    </recommendedName>
</protein>
<evidence type="ECO:0000313" key="9">
    <source>
        <dbReference type="Proteomes" id="UP001523392"/>
    </source>
</evidence>
<dbReference type="Pfam" id="PF02749">
    <property type="entry name" value="QRPTase_N"/>
    <property type="match status" value="1"/>
</dbReference>
<dbReference type="SUPFAM" id="SSF51690">
    <property type="entry name" value="Nicotinate/Quinolinate PRTase C-terminal domain-like"/>
    <property type="match status" value="1"/>
</dbReference>
<dbReference type="InterPro" id="IPR013785">
    <property type="entry name" value="Aldolase_TIM"/>
</dbReference>
<dbReference type="NCBIfam" id="TIGR01334">
    <property type="entry name" value="modD"/>
    <property type="match status" value="1"/>
</dbReference>
<dbReference type="Gene3D" id="3.20.20.70">
    <property type="entry name" value="Aldolase class I"/>
    <property type="match status" value="1"/>
</dbReference>
<keyword evidence="4 5" id="KW-0808">Transferase</keyword>
<dbReference type="SUPFAM" id="SSF54675">
    <property type="entry name" value="Nicotinate/Quinolinate PRTase N-terminal domain-like"/>
    <property type="match status" value="1"/>
</dbReference>
<sequence>MSYPLPDARLAAMLAEDAPHGDLTTAGLGIGERPGRLVLRARDTMTLACIEEAERLFQLAACAETRRYAASGAQVEAGGELLRAAGPAAALHRAAKVAQVLVEIASGIASRAHAMVQAARSARPGIAVACTRKHLPGAKDVMLRAIAAGGCIPHRLGLSDSVLVFPEHRAFLGRTPPHLWVASLRAAQPERKIAVEADSIDLALQFAHAGVDTLQLDKLPPEDVGAVARALSGMARRPLLVATGGVNAANAAAYAAAGADLLVTSAPYAAPPADVAVTMSAVDR</sequence>
<keyword evidence="9" id="KW-1185">Reference proteome</keyword>
<reference evidence="8 9" key="1">
    <citation type="submission" date="2021-12" db="EMBL/GenBank/DDBJ databases">
        <title>Siccirubricoccus leaddurans sp. nov., a high concentration Zn2+ tolerance bacterium.</title>
        <authorList>
            <person name="Cao Y."/>
        </authorList>
    </citation>
    <scope>NUCLEOTIDE SEQUENCE [LARGE SCALE GENOMIC DNA]</scope>
    <source>
        <strain evidence="8 9">KC 17139</strain>
    </source>
</reference>
<organism evidence="8 9">
    <name type="scientific">Siccirubricoccus soli</name>
    <dbReference type="NCBI Taxonomy" id="2899147"/>
    <lineage>
        <taxon>Bacteria</taxon>
        <taxon>Pseudomonadati</taxon>
        <taxon>Pseudomonadota</taxon>
        <taxon>Alphaproteobacteria</taxon>
        <taxon>Acetobacterales</taxon>
        <taxon>Roseomonadaceae</taxon>
        <taxon>Siccirubricoccus</taxon>
    </lineage>
</organism>
<dbReference type="InterPro" id="IPR037128">
    <property type="entry name" value="Quinolinate_PRibosylTase_N_sf"/>
</dbReference>
<dbReference type="InterPro" id="IPR022412">
    <property type="entry name" value="Quinolinate_PRibosylTrfase_N"/>
</dbReference>
<dbReference type="Proteomes" id="UP001523392">
    <property type="component" value="Unassembled WGS sequence"/>
</dbReference>
<evidence type="ECO:0000259" key="7">
    <source>
        <dbReference type="Pfam" id="PF02749"/>
    </source>
</evidence>
<dbReference type="InterPro" id="IPR027277">
    <property type="entry name" value="NadC/ModD"/>
</dbReference>
<dbReference type="EMBL" id="JAFIRR010000067">
    <property type="protein sequence ID" value="MCO6416723.1"/>
    <property type="molecule type" value="Genomic_DNA"/>
</dbReference>
<name>A0ABT1D468_9PROT</name>
<evidence type="ECO:0000259" key="6">
    <source>
        <dbReference type="Pfam" id="PF01729"/>
    </source>
</evidence>
<dbReference type="Gene3D" id="3.90.1170.20">
    <property type="entry name" value="Quinolinate phosphoribosyl transferase, N-terminal domain"/>
    <property type="match status" value="1"/>
</dbReference>
<evidence type="ECO:0000256" key="4">
    <source>
        <dbReference type="ARBA" id="ARBA00022679"/>
    </source>
</evidence>
<feature type="domain" description="Quinolinate phosphoribosyl transferase C-terminal" evidence="6">
    <location>
        <begin position="108"/>
        <end position="277"/>
    </location>
</feature>
<keyword evidence="3 5" id="KW-0328">Glycosyltransferase</keyword>
<dbReference type="RefSeq" id="WP_252953353.1">
    <property type="nucleotide sequence ID" value="NZ_JAFIRR010000067.1"/>
</dbReference>
<comment type="similarity">
    <text evidence="1 5">Belongs to the NadC/ModD family.</text>
</comment>
<dbReference type="PANTHER" id="PTHR32179">
    <property type="entry name" value="NICOTINATE-NUCLEOTIDE PYROPHOSPHORYLASE [CARBOXYLATING]"/>
    <property type="match status" value="1"/>
</dbReference>
<evidence type="ECO:0000256" key="1">
    <source>
        <dbReference type="ARBA" id="ARBA00009400"/>
    </source>
</evidence>
<gene>
    <name evidence="8" type="primary">modD</name>
    <name evidence="8" type="ORF">JYK14_11220</name>
</gene>
<evidence type="ECO:0000256" key="5">
    <source>
        <dbReference type="PIRNR" id="PIRNR006250"/>
    </source>
</evidence>
<dbReference type="PIRSF" id="PIRSF006250">
    <property type="entry name" value="NadC_ModD"/>
    <property type="match status" value="1"/>
</dbReference>
<evidence type="ECO:0000256" key="3">
    <source>
        <dbReference type="ARBA" id="ARBA00022676"/>
    </source>
</evidence>